<dbReference type="OrthoDB" id="63581at2759"/>
<feature type="domain" description="VanZ-like" evidence="2">
    <location>
        <begin position="48"/>
        <end position="126"/>
    </location>
</feature>
<dbReference type="EMBL" id="KZ992882">
    <property type="protein sequence ID" value="RKP06440.1"/>
    <property type="molecule type" value="Genomic_DNA"/>
</dbReference>
<accession>A0A4P9XMF9</accession>
<dbReference type="NCBIfam" id="NF037970">
    <property type="entry name" value="vanZ_1"/>
    <property type="match status" value="1"/>
</dbReference>
<keyword evidence="1" id="KW-1133">Transmembrane helix</keyword>
<evidence type="ECO:0000313" key="3">
    <source>
        <dbReference type="EMBL" id="RKP06440.1"/>
    </source>
</evidence>
<keyword evidence="1" id="KW-0812">Transmembrane</keyword>
<dbReference type="Pfam" id="PF04892">
    <property type="entry name" value="VanZ"/>
    <property type="match status" value="1"/>
</dbReference>
<feature type="transmembrane region" description="Helical" evidence="1">
    <location>
        <begin position="108"/>
        <end position="127"/>
    </location>
</feature>
<dbReference type="AlphaFoldDB" id="A0A4P9XMF9"/>
<gene>
    <name evidence="3" type="ORF">THASP1DRAFT_31742</name>
</gene>
<name>A0A4P9XMF9_9FUNG</name>
<organism evidence="3 4">
    <name type="scientific">Thamnocephalis sphaerospora</name>
    <dbReference type="NCBI Taxonomy" id="78915"/>
    <lineage>
        <taxon>Eukaryota</taxon>
        <taxon>Fungi</taxon>
        <taxon>Fungi incertae sedis</taxon>
        <taxon>Zoopagomycota</taxon>
        <taxon>Zoopagomycotina</taxon>
        <taxon>Zoopagomycetes</taxon>
        <taxon>Zoopagales</taxon>
        <taxon>Sigmoideomycetaceae</taxon>
        <taxon>Thamnocephalis</taxon>
    </lineage>
</organism>
<sequence length="169" mass="19588">MARLPVSARRVRDWVEDEVLHRLRPRILLVWLAVLLLMAVLGFTPIHLPFWDKAVHFTSFALLSTLSFFVWDGPRFWTVTIVAGGMVVASIVSEFIQDMLPYRTFDGYDILANLLGSFCGILIALAIDHRYRQRRARMQADYLMLAHNRDWMHEFDDDEGSDVEHAARV</sequence>
<keyword evidence="1" id="KW-0472">Membrane</keyword>
<dbReference type="PANTHER" id="PTHR28008">
    <property type="entry name" value="DOMAIN PROTEIN, PUTATIVE (AFU_ORTHOLOGUE AFUA_3G10980)-RELATED"/>
    <property type="match status" value="1"/>
</dbReference>
<feature type="transmembrane region" description="Helical" evidence="1">
    <location>
        <begin position="54"/>
        <end position="71"/>
    </location>
</feature>
<dbReference type="Proteomes" id="UP000271241">
    <property type="component" value="Unassembled WGS sequence"/>
</dbReference>
<dbReference type="PANTHER" id="PTHR28008:SF1">
    <property type="entry name" value="DOMAIN PROTEIN, PUTATIVE (AFU_ORTHOLOGUE AFUA_3G10980)-RELATED"/>
    <property type="match status" value="1"/>
</dbReference>
<feature type="transmembrane region" description="Helical" evidence="1">
    <location>
        <begin position="76"/>
        <end position="96"/>
    </location>
</feature>
<evidence type="ECO:0000259" key="2">
    <source>
        <dbReference type="Pfam" id="PF04892"/>
    </source>
</evidence>
<dbReference type="InterPro" id="IPR006976">
    <property type="entry name" value="VanZ-like"/>
</dbReference>
<protein>
    <recommendedName>
        <fullName evidence="2">VanZ-like domain-containing protein</fullName>
    </recommendedName>
</protein>
<evidence type="ECO:0000256" key="1">
    <source>
        <dbReference type="SAM" id="Phobius"/>
    </source>
</evidence>
<keyword evidence="4" id="KW-1185">Reference proteome</keyword>
<feature type="transmembrane region" description="Helical" evidence="1">
    <location>
        <begin position="28"/>
        <end position="48"/>
    </location>
</feature>
<proteinExistence type="predicted"/>
<evidence type="ECO:0000313" key="4">
    <source>
        <dbReference type="Proteomes" id="UP000271241"/>
    </source>
</evidence>
<reference evidence="4" key="1">
    <citation type="journal article" date="2018" name="Nat. Microbiol.">
        <title>Leveraging single-cell genomics to expand the fungal tree of life.</title>
        <authorList>
            <person name="Ahrendt S.R."/>
            <person name="Quandt C.A."/>
            <person name="Ciobanu D."/>
            <person name="Clum A."/>
            <person name="Salamov A."/>
            <person name="Andreopoulos B."/>
            <person name="Cheng J.F."/>
            <person name="Woyke T."/>
            <person name="Pelin A."/>
            <person name="Henrissat B."/>
            <person name="Reynolds N.K."/>
            <person name="Benny G.L."/>
            <person name="Smith M.E."/>
            <person name="James T.Y."/>
            <person name="Grigoriev I.V."/>
        </authorList>
    </citation>
    <scope>NUCLEOTIDE SEQUENCE [LARGE SCALE GENOMIC DNA]</scope>
    <source>
        <strain evidence="4">RSA 1356</strain>
    </source>
</reference>